<dbReference type="RefSeq" id="WP_203303813.1">
    <property type="nucleotide sequence ID" value="NZ_JAAEBW010000017.1"/>
</dbReference>
<accession>A0ABS1ZME0</accession>
<keyword evidence="2" id="KW-1185">Reference proteome</keyword>
<sequence>MEFLGPGAADLTLTYTSNGVETSAAYTGITVTLYYNEPHREWKVMFDDPTNQIPLDGLIRAAVNLPDGRRLEGVAQRPAISGACFSLIED</sequence>
<dbReference type="Proteomes" id="UP000809529">
    <property type="component" value="Unassembled WGS sequence"/>
</dbReference>
<gene>
    <name evidence="1" type="ORF">GYN02_21045</name>
</gene>
<dbReference type="EMBL" id="JAAEBW010000017">
    <property type="protein sequence ID" value="MBM1197653.1"/>
    <property type="molecule type" value="Genomic_DNA"/>
</dbReference>
<comment type="caution">
    <text evidence="1">The sequence shown here is derived from an EMBL/GenBank/DDBJ whole genome shotgun (WGS) entry which is preliminary data.</text>
</comment>
<reference evidence="1 2" key="1">
    <citation type="submission" date="2020-01" db="EMBL/GenBank/DDBJ databases">
        <title>Comparative genomics of meat spoilage bacteria.</title>
        <authorList>
            <person name="Hilgarth M."/>
            <person name="Vogel R.F."/>
        </authorList>
    </citation>
    <scope>NUCLEOTIDE SEQUENCE [LARGE SCALE GENOMIC DNA]</scope>
    <source>
        <strain evidence="1 2">TMW2.2077</strain>
    </source>
</reference>
<organism evidence="1 2">
    <name type="scientific">Pseudomonas weihenstephanensis</name>
    <dbReference type="NCBI Taxonomy" id="1608994"/>
    <lineage>
        <taxon>Bacteria</taxon>
        <taxon>Pseudomonadati</taxon>
        <taxon>Pseudomonadota</taxon>
        <taxon>Gammaproteobacteria</taxon>
        <taxon>Pseudomonadales</taxon>
        <taxon>Pseudomonadaceae</taxon>
        <taxon>Pseudomonas</taxon>
    </lineage>
</organism>
<evidence type="ECO:0000313" key="2">
    <source>
        <dbReference type="Proteomes" id="UP000809529"/>
    </source>
</evidence>
<proteinExistence type="predicted"/>
<evidence type="ECO:0000313" key="1">
    <source>
        <dbReference type="EMBL" id="MBM1197653.1"/>
    </source>
</evidence>
<protein>
    <submittedName>
        <fullName evidence="1">Uncharacterized protein</fullName>
    </submittedName>
</protein>
<name>A0ABS1ZME0_9PSED</name>